<evidence type="ECO:0000256" key="1">
    <source>
        <dbReference type="SAM" id="MobiDB-lite"/>
    </source>
</evidence>
<name>A0A5Q3EG60_FUSFU</name>
<evidence type="ECO:0000313" key="3">
    <source>
        <dbReference type="Proteomes" id="UP000760494"/>
    </source>
</evidence>
<reference evidence="2" key="1">
    <citation type="submission" date="2019-05" db="EMBL/GenBank/DDBJ databases">
        <authorList>
            <person name="Piombo E."/>
        </authorList>
    </citation>
    <scope>NUCLEOTIDE SEQUENCE</scope>
    <source>
        <strain evidence="2">C2S</strain>
    </source>
</reference>
<dbReference type="AlphaFoldDB" id="A0A5Q3EG60"/>
<sequence>MSRGPPVRENTSSRLQRRGEASAGPSGTLSRPCGGAWRKGSKKQKTREGKRIQEQEARSSTRTHPIPRLVNQGDLANPIVAVQLCFFSDPATISFLLSFIAPCLTLDPCRSSHQLEEEAWKNKGINFLWRSVGGGSGSDGRDGMHMTNYDYLSVPMTEHPGMDVIEFTSEVRGTDWWIFA</sequence>
<dbReference type="EMBL" id="CABFJX010000001">
    <property type="protein sequence ID" value="VTT55625.1"/>
    <property type="molecule type" value="Genomic_DNA"/>
</dbReference>
<evidence type="ECO:0000313" key="2">
    <source>
        <dbReference type="EMBL" id="VTT55625.1"/>
    </source>
</evidence>
<protein>
    <submittedName>
        <fullName evidence="2">Uncharacterized protein</fullName>
    </submittedName>
</protein>
<proteinExistence type="predicted"/>
<feature type="region of interest" description="Disordered" evidence="1">
    <location>
        <begin position="1"/>
        <end position="69"/>
    </location>
</feature>
<accession>A0A5Q3EG60</accession>
<organism evidence="2 3">
    <name type="scientific">Fusarium fujikuroi</name>
    <name type="common">Bakanae and foot rot disease fungus</name>
    <name type="synonym">Gibberella fujikuroi</name>
    <dbReference type="NCBI Taxonomy" id="5127"/>
    <lineage>
        <taxon>Eukaryota</taxon>
        <taxon>Fungi</taxon>
        <taxon>Dikarya</taxon>
        <taxon>Ascomycota</taxon>
        <taxon>Pezizomycotina</taxon>
        <taxon>Sordariomycetes</taxon>
        <taxon>Hypocreomycetidae</taxon>
        <taxon>Hypocreales</taxon>
        <taxon>Nectriaceae</taxon>
        <taxon>Fusarium</taxon>
        <taxon>Fusarium fujikuroi species complex</taxon>
    </lineage>
</organism>
<feature type="compositionally biased region" description="Basic and acidic residues" evidence="1">
    <location>
        <begin position="46"/>
        <end position="59"/>
    </location>
</feature>
<comment type="caution">
    <text evidence="2">The sequence shown here is derived from an EMBL/GenBank/DDBJ whole genome shotgun (WGS) entry which is preliminary data.</text>
</comment>
<gene>
    <name evidence="2" type="ORF">C2S_372</name>
</gene>
<dbReference type="Proteomes" id="UP000760494">
    <property type="component" value="Unassembled WGS sequence"/>
</dbReference>